<feature type="compositionally biased region" description="Polar residues" evidence="1">
    <location>
        <begin position="11"/>
        <end position="20"/>
    </location>
</feature>
<feature type="region of interest" description="Disordered" evidence="1">
    <location>
        <begin position="1"/>
        <end position="21"/>
    </location>
</feature>
<proteinExistence type="predicted"/>
<sequence>MDGPGWGVSPTPHSKWTSPSAHRVQAAGTVPRSRAWHGCGDFEGRSSLRTWRRLIATRARLKALELLEPLRPGSRFTGHARVCAST</sequence>
<dbReference type="Proteomes" id="UP000309128">
    <property type="component" value="Unassembled WGS sequence"/>
</dbReference>
<dbReference type="AlphaFoldDB" id="A0A5S4F537"/>
<accession>A0A5S4F537</accession>
<evidence type="ECO:0000313" key="3">
    <source>
        <dbReference type="Proteomes" id="UP000309128"/>
    </source>
</evidence>
<name>A0A5S4F537_9ACTN</name>
<reference evidence="2 3" key="1">
    <citation type="submission" date="2019-05" db="EMBL/GenBank/DDBJ databases">
        <title>Draft genome sequence of Nonomuraea turkmeniaca DSM 43926.</title>
        <authorList>
            <person name="Saricaoglu S."/>
            <person name="Isik K."/>
        </authorList>
    </citation>
    <scope>NUCLEOTIDE SEQUENCE [LARGE SCALE GENOMIC DNA]</scope>
    <source>
        <strain evidence="2 3">DSM 43926</strain>
    </source>
</reference>
<gene>
    <name evidence="2" type="ORF">ETD86_37215</name>
</gene>
<dbReference type="EMBL" id="VCKY01000169">
    <property type="protein sequence ID" value="TMR11019.1"/>
    <property type="molecule type" value="Genomic_DNA"/>
</dbReference>
<comment type="caution">
    <text evidence="2">The sequence shown here is derived from an EMBL/GenBank/DDBJ whole genome shotgun (WGS) entry which is preliminary data.</text>
</comment>
<evidence type="ECO:0000256" key="1">
    <source>
        <dbReference type="SAM" id="MobiDB-lite"/>
    </source>
</evidence>
<protein>
    <submittedName>
        <fullName evidence="2">Uncharacterized protein</fullName>
    </submittedName>
</protein>
<organism evidence="2 3">
    <name type="scientific">Nonomuraea turkmeniaca</name>
    <dbReference type="NCBI Taxonomy" id="103838"/>
    <lineage>
        <taxon>Bacteria</taxon>
        <taxon>Bacillati</taxon>
        <taxon>Actinomycetota</taxon>
        <taxon>Actinomycetes</taxon>
        <taxon>Streptosporangiales</taxon>
        <taxon>Streptosporangiaceae</taxon>
        <taxon>Nonomuraea</taxon>
    </lineage>
</organism>
<keyword evidence="3" id="KW-1185">Reference proteome</keyword>
<evidence type="ECO:0000313" key="2">
    <source>
        <dbReference type="EMBL" id="TMR11019.1"/>
    </source>
</evidence>